<evidence type="ECO:0000256" key="2">
    <source>
        <dbReference type="ARBA" id="ARBA00023235"/>
    </source>
</evidence>
<dbReference type="PROSITE" id="PS01085">
    <property type="entry name" value="RIBUL_P_3_EPIMER_1"/>
    <property type="match status" value="1"/>
</dbReference>
<evidence type="ECO:0000313" key="3">
    <source>
        <dbReference type="EMBL" id="KIE58834.1"/>
    </source>
</evidence>
<reference evidence="4" key="2">
    <citation type="journal article" date="2019" name="BMC Genomics">
        <title>Complete genome sequence analysis of the thermoacidophilic verrucomicrobial methanotroph 'Candidatus Methylacidiphilum kamchatkense' strain Kam1 and comparison with its closest relatives.</title>
        <authorList>
            <person name="Kruse T."/>
            <person name="Ratnadevi C.M."/>
            <person name="Erikstad H.A."/>
            <person name="Birkeland N.K."/>
        </authorList>
    </citation>
    <scope>NUCLEOTIDE SEQUENCE</scope>
    <source>
        <strain evidence="4">Kam1</strain>
    </source>
</reference>
<dbReference type="STRING" id="1202785.A946_05350"/>
<dbReference type="KEGG" id="mkc:kam1_496"/>
<dbReference type="OrthoDB" id="1645589at2"/>
<gene>
    <name evidence="3" type="ORF">A946_05350</name>
    <name evidence="4" type="ORF">kam1_496</name>
</gene>
<dbReference type="CDD" id="cd00429">
    <property type="entry name" value="RPE"/>
    <property type="match status" value="1"/>
</dbReference>
<dbReference type="GO" id="GO:0004750">
    <property type="term" value="F:D-ribulose-phosphate 3-epimerase activity"/>
    <property type="evidence" value="ECO:0007669"/>
    <property type="project" value="UniProtKB-EC"/>
</dbReference>
<dbReference type="SUPFAM" id="SSF51366">
    <property type="entry name" value="Ribulose-phoshate binding barrel"/>
    <property type="match status" value="1"/>
</dbReference>
<evidence type="ECO:0000313" key="5">
    <source>
        <dbReference type="Proteomes" id="UP000031594"/>
    </source>
</evidence>
<dbReference type="EMBL" id="CP037899">
    <property type="protein sequence ID" value="QDQ41746.1"/>
    <property type="molecule type" value="Genomic_DNA"/>
</dbReference>
<name>A0A0C1URC0_9BACT</name>
<dbReference type="RefSeq" id="WP_039721283.1">
    <property type="nucleotide sequence ID" value="NZ_CP037899.1"/>
</dbReference>
<keyword evidence="1" id="KW-0479">Metal-binding</keyword>
<dbReference type="EC" id="5.1.3.1" evidence="4"/>
<evidence type="ECO:0000256" key="1">
    <source>
        <dbReference type="ARBA" id="ARBA00022723"/>
    </source>
</evidence>
<dbReference type="PANTHER" id="PTHR11749">
    <property type="entry name" value="RIBULOSE-5-PHOSPHATE-3-EPIMERASE"/>
    <property type="match status" value="1"/>
</dbReference>
<sequence length="225" mass="25099">MLQPIRLSINIGINPFQLPKEIQKAEIMRCDSIHVDVMDGHFVPNLSIGPDFIAALRSMTDLPIEVHLLIQQPDRFARDFIEAGADLLIVHLESHHDIQKTINLIRGLGCRCGLALNPLTLFEKSIKYLPQLQTILFLISNFPPKIHPFQPEKLSKIRKAKEFREKNNLNFEIQVEGGLSAQTIPSTVIAGANTLILESSFFTEELSVQTLSEILKGIDEASAGG</sequence>
<protein>
    <submittedName>
        <fullName evidence="3">Pentose-5-phosphate 3-epimerase</fullName>
    </submittedName>
    <submittedName>
        <fullName evidence="4">Ribulose-phosphate 3-epimerase</fullName>
        <ecNumber evidence="4">5.1.3.1</ecNumber>
    </submittedName>
</protein>
<keyword evidence="5" id="KW-1185">Reference proteome</keyword>
<dbReference type="InterPro" id="IPR013785">
    <property type="entry name" value="Aldolase_TIM"/>
</dbReference>
<dbReference type="Proteomes" id="UP000031594">
    <property type="component" value="Unassembled WGS sequence"/>
</dbReference>
<dbReference type="InterPro" id="IPR000056">
    <property type="entry name" value="Ribul_P_3_epim-like"/>
</dbReference>
<evidence type="ECO:0000313" key="4">
    <source>
        <dbReference type="EMBL" id="QDQ41746.1"/>
    </source>
</evidence>
<organism evidence="4 6">
    <name type="scientific">Methylacidiphilum kamchatkense Kam1</name>
    <dbReference type="NCBI Taxonomy" id="1202785"/>
    <lineage>
        <taxon>Bacteria</taxon>
        <taxon>Pseudomonadati</taxon>
        <taxon>Verrucomicrobiota</taxon>
        <taxon>Methylacidiphilae</taxon>
        <taxon>Methylacidiphilales</taxon>
        <taxon>Methylacidiphilaceae</taxon>
        <taxon>Methylacidiphilum (ex Ratnadevi et al. 2023)</taxon>
    </lineage>
</organism>
<dbReference type="GO" id="GO:0046872">
    <property type="term" value="F:metal ion binding"/>
    <property type="evidence" value="ECO:0007669"/>
    <property type="project" value="UniProtKB-KW"/>
</dbReference>
<dbReference type="Proteomes" id="UP000315925">
    <property type="component" value="Chromosome"/>
</dbReference>
<keyword evidence="2 4" id="KW-0413">Isomerase</keyword>
<dbReference type="AlphaFoldDB" id="A0A0C1URC0"/>
<reference evidence="6" key="3">
    <citation type="submission" date="2019-03" db="EMBL/GenBank/DDBJ databases">
        <title>Complete genome of Methylacidiphilum kamchatkense Kam1.</title>
        <authorList>
            <person name="Kruse T."/>
            <person name="Murarilal Ratnadevi C."/>
            <person name="Erikstad H.-A."/>
            <person name="Birkeland N.-K."/>
        </authorList>
    </citation>
    <scope>NUCLEOTIDE SEQUENCE [LARGE SCALE GENOMIC DNA]</scope>
    <source>
        <strain evidence="6">kam1</strain>
    </source>
</reference>
<proteinExistence type="predicted"/>
<dbReference type="InterPro" id="IPR011060">
    <property type="entry name" value="RibuloseP-bd_barrel"/>
</dbReference>
<dbReference type="EMBL" id="JQNX01000003">
    <property type="protein sequence ID" value="KIE58834.1"/>
    <property type="molecule type" value="Genomic_DNA"/>
</dbReference>
<dbReference type="Pfam" id="PF00834">
    <property type="entry name" value="Ribul_P_3_epim"/>
    <property type="match status" value="1"/>
</dbReference>
<dbReference type="Gene3D" id="3.20.20.70">
    <property type="entry name" value="Aldolase class I"/>
    <property type="match status" value="1"/>
</dbReference>
<accession>A0A0C1URC0</accession>
<dbReference type="GO" id="GO:0005975">
    <property type="term" value="P:carbohydrate metabolic process"/>
    <property type="evidence" value="ECO:0007669"/>
    <property type="project" value="InterPro"/>
</dbReference>
<evidence type="ECO:0000313" key="6">
    <source>
        <dbReference type="Proteomes" id="UP000315925"/>
    </source>
</evidence>
<reference evidence="3 5" key="1">
    <citation type="submission" date="2014-08" db="EMBL/GenBank/DDBJ databases">
        <title>Methylacidiphilum kamchatkense strain Kam1 draft genome sequence.</title>
        <authorList>
            <person name="Birkeland N.-K."/>
            <person name="Erikstad H.A."/>
        </authorList>
    </citation>
    <scope>NUCLEOTIDE SEQUENCE [LARGE SCALE GENOMIC DNA]</scope>
    <source>
        <strain evidence="3 5">Kam1</strain>
    </source>
</reference>